<dbReference type="RefSeq" id="WP_353898185.1">
    <property type="nucleotide sequence ID" value="NZ_JBEVCJ010000123.1"/>
</dbReference>
<comment type="caution">
    <text evidence="1">The sequence shown here is derived from an EMBL/GenBank/DDBJ whole genome shotgun (WGS) entry which is preliminary data.</text>
</comment>
<accession>A0ABV2C1D2</accession>
<evidence type="ECO:0000313" key="1">
    <source>
        <dbReference type="EMBL" id="MET1257602.1"/>
    </source>
</evidence>
<gene>
    <name evidence="1" type="ORF">ABVT43_20895</name>
</gene>
<protein>
    <recommendedName>
        <fullName evidence="3">Lipoprotein</fullName>
    </recommendedName>
</protein>
<evidence type="ECO:0000313" key="2">
    <source>
        <dbReference type="Proteomes" id="UP001548189"/>
    </source>
</evidence>
<dbReference type="Proteomes" id="UP001548189">
    <property type="component" value="Unassembled WGS sequence"/>
</dbReference>
<reference evidence="1 2" key="1">
    <citation type="submission" date="2024-06" db="EMBL/GenBank/DDBJ databases">
        <authorList>
            <person name="Li F."/>
        </authorList>
    </citation>
    <scope>NUCLEOTIDE SEQUENCE [LARGE SCALE GENOMIC DNA]</scope>
    <source>
        <strain evidence="1 2">GXAS 311</strain>
    </source>
</reference>
<name>A0ABV2C1D2_9GAMM</name>
<dbReference type="PROSITE" id="PS51257">
    <property type="entry name" value="PROKAR_LIPOPROTEIN"/>
    <property type="match status" value="1"/>
</dbReference>
<proteinExistence type="predicted"/>
<organism evidence="1 2">
    <name type="scientific">Aliikangiella maris</name>
    <dbReference type="NCBI Taxonomy" id="3162458"/>
    <lineage>
        <taxon>Bacteria</taxon>
        <taxon>Pseudomonadati</taxon>
        <taxon>Pseudomonadota</taxon>
        <taxon>Gammaproteobacteria</taxon>
        <taxon>Oceanospirillales</taxon>
        <taxon>Pleioneaceae</taxon>
        <taxon>Aliikangiella</taxon>
    </lineage>
</organism>
<sequence>MKNQLLVYLFILTSCSAPNKLNTVNIDEISSYGTDANQAEFCSDFQLNKEQANSFFQKAKQVSFKKLHDQFDYLPCFVRGKATIKNESCDWEIRAGGTGELICGSKVQYWACDNCNLLFGG</sequence>
<dbReference type="EMBL" id="JBEVCJ010000123">
    <property type="protein sequence ID" value="MET1257602.1"/>
    <property type="molecule type" value="Genomic_DNA"/>
</dbReference>
<keyword evidence="2" id="KW-1185">Reference proteome</keyword>
<evidence type="ECO:0008006" key="3">
    <source>
        <dbReference type="Google" id="ProtNLM"/>
    </source>
</evidence>